<protein>
    <recommendedName>
        <fullName evidence="4">Ubiquitin-like protease family profile domain-containing protein</fullName>
    </recommendedName>
</protein>
<evidence type="ECO:0000313" key="5">
    <source>
        <dbReference type="EMBL" id="KAF2877591.1"/>
    </source>
</evidence>
<dbReference type="GO" id="GO:0008234">
    <property type="term" value="F:cysteine-type peptidase activity"/>
    <property type="evidence" value="ECO:0007669"/>
    <property type="project" value="InterPro"/>
</dbReference>
<dbReference type="GO" id="GO:0019783">
    <property type="term" value="F:ubiquitin-like protein peptidase activity"/>
    <property type="evidence" value="ECO:0007669"/>
    <property type="project" value="UniProtKB-ARBA"/>
</dbReference>
<dbReference type="Proteomes" id="UP000481861">
    <property type="component" value="Unassembled WGS sequence"/>
</dbReference>
<dbReference type="GO" id="GO:0006508">
    <property type="term" value="P:proteolysis"/>
    <property type="evidence" value="ECO:0007669"/>
    <property type="project" value="UniProtKB-KW"/>
</dbReference>
<name>A0A7C8IHW4_9PLEO</name>
<dbReference type="OrthoDB" id="3800703at2759"/>
<dbReference type="InterPro" id="IPR003653">
    <property type="entry name" value="Peptidase_C48_C"/>
</dbReference>
<evidence type="ECO:0000256" key="3">
    <source>
        <dbReference type="SAM" id="MobiDB-lite"/>
    </source>
</evidence>
<feature type="compositionally biased region" description="Basic and acidic residues" evidence="3">
    <location>
        <begin position="246"/>
        <end position="269"/>
    </location>
</feature>
<accession>A0A7C8IHW4</accession>
<dbReference type="AlphaFoldDB" id="A0A7C8IHW4"/>
<feature type="compositionally biased region" description="Acidic residues" evidence="3">
    <location>
        <begin position="270"/>
        <end position="279"/>
    </location>
</feature>
<evidence type="ECO:0000259" key="4">
    <source>
        <dbReference type="PROSITE" id="PS50600"/>
    </source>
</evidence>
<keyword evidence="6" id="KW-1185">Reference proteome</keyword>
<gene>
    <name evidence="5" type="ORF">BDV95DRAFT_644964</name>
</gene>
<dbReference type="EMBL" id="JAADJZ010000002">
    <property type="protein sequence ID" value="KAF2877591.1"/>
    <property type="molecule type" value="Genomic_DNA"/>
</dbReference>
<proteinExistence type="predicted"/>
<keyword evidence="2" id="KW-0378">Hydrolase</keyword>
<organism evidence="5 6">
    <name type="scientific">Massariosphaeria phaeospora</name>
    <dbReference type="NCBI Taxonomy" id="100035"/>
    <lineage>
        <taxon>Eukaryota</taxon>
        <taxon>Fungi</taxon>
        <taxon>Dikarya</taxon>
        <taxon>Ascomycota</taxon>
        <taxon>Pezizomycotina</taxon>
        <taxon>Dothideomycetes</taxon>
        <taxon>Pleosporomycetidae</taxon>
        <taxon>Pleosporales</taxon>
        <taxon>Pleosporales incertae sedis</taxon>
        <taxon>Massariosphaeria</taxon>
    </lineage>
</organism>
<sequence>MAETLLRAKTNEGKRWIVAPCSDGMMGYETLARRDELEKKAAGSGRKVPNANVGRGLHWGLLIVDRLKKRAHFIDGHLELREVEGEYNIHRMYHAGTAAGKVLCALDRVFEYTPGEFETSTLKFVPADREDNAFKGDNSSACGPYVYAFFNYLLNHPEYLDDLEESFKISEWEKHKRDLEFHSLQVRREMQALVQTARDGSEAVTAAGQETAGVQQNFNNTLPLLMSLPVLKALGADGMRDAVLGFEEKHNPPRKNETRNNDGDGTDDHDTSDDDDDDDQTKRDTLIEARSLGIKGLHNKMSLKRIQQQIKSFMADQKAIEESLAGAHKADKTAVPSIVGGHIVKPRKETNDGLGPAKVPLARQYHSGDATHPRDFATMGKRTLTEWIKKIPGLFKDHEDADFETKRAVIHRYFKGTFDKESDANLQNAWQNDPFTTKAEDSREPGEIKGRLFKRYEQLVVPNFWSSERKVIDRWLRNLPKFVRELVTDRDRNILYERAKALLYRVFVNDFEDMSDADVTAWRTSKSVTANDPLLLKTGAEVRNGLKARHSNLEKLYYYRNSPLHWPDEVLTIKLPGKGPKLPAGNQASGSSGPLGEAGPSSAPKQPKRPREDDDKDNNTLTAPTKRARTTRSAFTRPTKPQKASTAVPQAASAKEKVADEKASTAVSAEDRAANQNALFEIQVAVEKKAFPHEHENKTDEESRAFVRAKLAAKPAGASGPENNLLEDSDESFHNSLSPSPEPSPAKTLAEILAPMTPAQRNTLPGKAVNFTHKSAREVDLWVAKKASRSLNPKEGNLWQNKTVLQHLFGGFAELTKNDIAHWRDQHPGFAGNRNASEEEVRDELVAQTEDIEKEFGKVGFPSKLEVYGEIDGVEVLPEKKKKTKRETKRAAPGDGDAGPKKKTIEYPPHIQHLPVYGIAAMPHAQHRDVDELGSGGIA</sequence>
<feature type="region of interest" description="Disordered" evidence="3">
    <location>
        <begin position="712"/>
        <end position="746"/>
    </location>
</feature>
<evidence type="ECO:0000313" key="6">
    <source>
        <dbReference type="Proteomes" id="UP000481861"/>
    </source>
</evidence>
<dbReference type="PROSITE" id="PS50600">
    <property type="entry name" value="ULP_PROTEASE"/>
    <property type="match status" value="1"/>
</dbReference>
<feature type="domain" description="Ubiquitin-like protease family profile" evidence="4">
    <location>
        <begin position="1"/>
        <end position="153"/>
    </location>
</feature>
<reference evidence="5 6" key="1">
    <citation type="submission" date="2020-01" db="EMBL/GenBank/DDBJ databases">
        <authorList>
            <consortium name="DOE Joint Genome Institute"/>
            <person name="Haridas S."/>
            <person name="Albert R."/>
            <person name="Binder M."/>
            <person name="Bloem J."/>
            <person name="Labutti K."/>
            <person name="Salamov A."/>
            <person name="Andreopoulos B."/>
            <person name="Baker S.E."/>
            <person name="Barry K."/>
            <person name="Bills G."/>
            <person name="Bluhm B.H."/>
            <person name="Cannon C."/>
            <person name="Castanera R."/>
            <person name="Culley D.E."/>
            <person name="Daum C."/>
            <person name="Ezra D."/>
            <person name="Gonzalez J.B."/>
            <person name="Henrissat B."/>
            <person name="Kuo A."/>
            <person name="Liang C."/>
            <person name="Lipzen A."/>
            <person name="Lutzoni F."/>
            <person name="Magnuson J."/>
            <person name="Mondo S."/>
            <person name="Nolan M."/>
            <person name="Ohm R."/>
            <person name="Pangilinan J."/>
            <person name="Park H.-J.H."/>
            <person name="Ramirez L."/>
            <person name="Alfaro M."/>
            <person name="Sun H."/>
            <person name="Tritt A."/>
            <person name="Yoshinaga Y."/>
            <person name="Zwiers L.-H.L."/>
            <person name="Turgeon B.G."/>
            <person name="Goodwin S.B."/>
            <person name="Spatafora J.W."/>
            <person name="Crous P.W."/>
            <person name="Grigoriev I.V."/>
        </authorList>
    </citation>
    <scope>NUCLEOTIDE SEQUENCE [LARGE SCALE GENOMIC DNA]</scope>
    <source>
        <strain evidence="5 6">CBS 611.86</strain>
    </source>
</reference>
<evidence type="ECO:0000256" key="2">
    <source>
        <dbReference type="ARBA" id="ARBA00022801"/>
    </source>
</evidence>
<feature type="region of interest" description="Disordered" evidence="3">
    <location>
        <begin position="245"/>
        <end position="281"/>
    </location>
</feature>
<feature type="region of interest" description="Disordered" evidence="3">
    <location>
        <begin position="878"/>
        <end position="909"/>
    </location>
</feature>
<comment type="caution">
    <text evidence="5">The sequence shown here is derived from an EMBL/GenBank/DDBJ whole genome shotgun (WGS) entry which is preliminary data.</text>
</comment>
<keyword evidence="1" id="KW-0645">Protease</keyword>
<feature type="region of interest" description="Disordered" evidence="3">
    <location>
        <begin position="577"/>
        <end position="660"/>
    </location>
</feature>
<evidence type="ECO:0000256" key="1">
    <source>
        <dbReference type="ARBA" id="ARBA00022670"/>
    </source>
</evidence>